<evidence type="ECO:0000313" key="1">
    <source>
        <dbReference type="EMBL" id="QBK32013.1"/>
    </source>
</evidence>
<dbReference type="KEGG" id="rpod:E0E05_16320"/>
<sequence>MTSVLSRRTVLAGSLALAGCGHRGAFVQAGGPVGRTRRVLMATNAAPGGARAGVTRRNTLSLLAVDVAMPQGRAPGVMPLGPGGFSVAGTAPIPDLPAELQGPDAPILWIHGFNNTPAEAVYRIAQMAEDLGLPGRLVAFAWPSAARAAGYLHDRDSVLHARSLAKDLIAELHRASGQRVFVLAHSLGGLLALEALREASLEGRPPKALVEGLVLLPPDIDPDVFFGLVEDIGPKPRMLVIVARNDPVLRLSARLSGRPARIGATPDIERLQAAGIAVLDLTGIGDAGNPHFAAATSSEALRLIRSIRASHEG</sequence>
<protein>
    <submittedName>
        <fullName evidence="1">Alpha/beta hydrolase</fullName>
    </submittedName>
</protein>
<dbReference type="InterPro" id="IPR010297">
    <property type="entry name" value="DUF900_hydrolase"/>
</dbReference>
<accession>A0A4P6V4Y5</accession>
<gene>
    <name evidence="1" type="ORF">E0E05_16320</name>
</gene>
<keyword evidence="1" id="KW-0378">Hydrolase</keyword>
<keyword evidence="2" id="KW-1185">Reference proteome</keyword>
<dbReference type="EMBL" id="CP036532">
    <property type="protein sequence ID" value="QBK32013.1"/>
    <property type="molecule type" value="Genomic_DNA"/>
</dbReference>
<dbReference type="AlphaFoldDB" id="A0A4P6V4Y5"/>
<dbReference type="Pfam" id="PF05990">
    <property type="entry name" value="DUF900"/>
    <property type="match status" value="1"/>
</dbReference>
<organism evidence="1 2">
    <name type="scientific">Roseitalea porphyridii</name>
    <dbReference type="NCBI Taxonomy" id="1852022"/>
    <lineage>
        <taxon>Bacteria</taxon>
        <taxon>Pseudomonadati</taxon>
        <taxon>Pseudomonadota</taxon>
        <taxon>Alphaproteobacteria</taxon>
        <taxon>Hyphomicrobiales</taxon>
        <taxon>Ahrensiaceae</taxon>
        <taxon>Roseitalea</taxon>
    </lineage>
</organism>
<dbReference type="PANTHER" id="PTHR36513">
    <property type="entry name" value="ABC TRANSMEMBRANE TYPE-1 DOMAIN-CONTAINING PROTEIN"/>
    <property type="match status" value="1"/>
</dbReference>
<reference evidence="1 2" key="1">
    <citation type="journal article" date="2017" name="Int. J. Syst. Evol. Microbiol.">
        <title>Roseitalea porphyridii gen. nov., sp. nov., isolated from a red alga, and reclassification of Hoeflea suaedae Chung et al. 2013 as Pseudohoeflea suaedae gen. nov., comb. nov.</title>
        <authorList>
            <person name="Hyeon J.W."/>
            <person name="Jeong S.E."/>
            <person name="Baek K."/>
            <person name="Jeon C.O."/>
        </authorList>
    </citation>
    <scope>NUCLEOTIDE SEQUENCE [LARGE SCALE GENOMIC DNA]</scope>
    <source>
        <strain evidence="1 2">MA7-20</strain>
    </source>
</reference>
<name>A0A4P6V4Y5_9HYPH</name>
<dbReference type="InterPro" id="IPR029058">
    <property type="entry name" value="AB_hydrolase_fold"/>
</dbReference>
<dbReference type="SUPFAM" id="SSF53474">
    <property type="entry name" value="alpha/beta-Hydrolases"/>
    <property type="match status" value="1"/>
</dbReference>
<dbReference type="Gene3D" id="3.40.50.1820">
    <property type="entry name" value="alpha/beta hydrolase"/>
    <property type="match status" value="1"/>
</dbReference>
<dbReference type="PANTHER" id="PTHR36513:SF1">
    <property type="entry name" value="TRANSMEMBRANE PROTEIN"/>
    <property type="match status" value="1"/>
</dbReference>
<dbReference type="PROSITE" id="PS51257">
    <property type="entry name" value="PROKAR_LIPOPROTEIN"/>
    <property type="match status" value="1"/>
</dbReference>
<evidence type="ECO:0000313" key="2">
    <source>
        <dbReference type="Proteomes" id="UP000293719"/>
    </source>
</evidence>
<proteinExistence type="predicted"/>
<dbReference type="Proteomes" id="UP000293719">
    <property type="component" value="Chromosome"/>
</dbReference>
<dbReference type="GO" id="GO:0016787">
    <property type="term" value="F:hydrolase activity"/>
    <property type="evidence" value="ECO:0007669"/>
    <property type="project" value="UniProtKB-KW"/>
</dbReference>